<dbReference type="SMART" id="SM00822">
    <property type="entry name" value="PKS_KR"/>
    <property type="match status" value="1"/>
</dbReference>
<evidence type="ECO:0000259" key="3">
    <source>
        <dbReference type="SMART" id="SM00822"/>
    </source>
</evidence>
<comment type="similarity">
    <text evidence="1">Belongs to the short-chain dehydrogenases/reductases (SDR) family.</text>
</comment>
<dbReference type="InterPro" id="IPR020904">
    <property type="entry name" value="Sc_DH/Rdtase_CS"/>
</dbReference>
<dbReference type="InterPro" id="IPR036291">
    <property type="entry name" value="NAD(P)-bd_dom_sf"/>
</dbReference>
<dbReference type="Pfam" id="PF13561">
    <property type="entry name" value="adh_short_C2"/>
    <property type="match status" value="1"/>
</dbReference>
<dbReference type="FunFam" id="3.40.50.720:FF:000084">
    <property type="entry name" value="Short-chain dehydrogenase reductase"/>
    <property type="match status" value="1"/>
</dbReference>
<evidence type="ECO:0000256" key="2">
    <source>
        <dbReference type="ARBA" id="ARBA00023002"/>
    </source>
</evidence>
<sequence length="260" mass="26415">MTDVLARSTDLTGRVALITGAARGQGAQHARTLAAAGASVILTDLDEKGAEAVCAEIRAASGRPDAALAARHDVASAADWERVVALATDRHGRLDVLVNNAALWRTAPVGEQDEEEFRTLLSVNLVGPFLGIRAVLPAMRAAGGGSIVNISSTAGLKGIPGHSAYGASKFGLRGLTKSAALDVAADGIRVNSVHPGVIDTPMIGAVTGGEDATAREWPHVPARRIGTVDDVAGLVLFLASDASAYVTGAEFAVDGGLGAQ</sequence>
<proteinExistence type="inferred from homology"/>
<dbReference type="EMBL" id="AM900040">
    <property type="protein sequence ID" value="CAP12610.1"/>
    <property type="molecule type" value="Genomic_DNA"/>
</dbReference>
<evidence type="ECO:0000256" key="1">
    <source>
        <dbReference type="ARBA" id="ARBA00006484"/>
    </source>
</evidence>
<dbReference type="GO" id="GO:0016491">
    <property type="term" value="F:oxidoreductase activity"/>
    <property type="evidence" value="ECO:0007669"/>
    <property type="project" value="UniProtKB-KW"/>
</dbReference>
<reference evidence="4" key="1">
    <citation type="journal article" date="2008" name="Microbiology">
        <title>Biosynthesis of elloramycin in Streptomyces olivaceus requires glycosylation by enzymes encoded outside the aglycon cluster.</title>
        <authorList>
            <person name="Ramos A."/>
            <person name="Lombo F."/>
            <person name="Brana A.F."/>
            <person name="Rohr J."/>
            <person name="Mendez C."/>
            <person name="Salas J.A."/>
        </authorList>
    </citation>
    <scope>NUCLEOTIDE SEQUENCE</scope>
    <source>
        <strain evidence="4">Tu 2353</strain>
    </source>
</reference>
<dbReference type="InterPro" id="IPR002347">
    <property type="entry name" value="SDR_fam"/>
</dbReference>
<dbReference type="Gene3D" id="3.40.50.720">
    <property type="entry name" value="NAD(P)-binding Rossmann-like Domain"/>
    <property type="match status" value="1"/>
</dbReference>
<organism evidence="4">
    <name type="scientific">Streptomyces olivaceus</name>
    <dbReference type="NCBI Taxonomy" id="47716"/>
    <lineage>
        <taxon>Bacteria</taxon>
        <taxon>Bacillati</taxon>
        <taxon>Actinomycetota</taxon>
        <taxon>Actinomycetes</taxon>
        <taxon>Kitasatosporales</taxon>
        <taxon>Streptomycetaceae</taxon>
        <taxon>Streptomyces</taxon>
    </lineage>
</organism>
<dbReference type="PRINTS" id="PR00080">
    <property type="entry name" value="SDRFAMILY"/>
</dbReference>
<dbReference type="InterPro" id="IPR057326">
    <property type="entry name" value="KR_dom"/>
</dbReference>
<dbReference type="PRINTS" id="PR00081">
    <property type="entry name" value="GDHRDH"/>
</dbReference>
<name>A8KR17_STROV</name>
<dbReference type="AlphaFoldDB" id="A8KR17"/>
<dbReference type="NCBIfam" id="NF005559">
    <property type="entry name" value="PRK07231.1"/>
    <property type="match status" value="1"/>
</dbReference>
<accession>A8KR17</accession>
<dbReference type="PANTHER" id="PTHR24321:SF15">
    <property type="entry name" value="OXIDOREDUCTASE UCPA"/>
    <property type="match status" value="1"/>
</dbReference>
<dbReference type="PROSITE" id="PS00061">
    <property type="entry name" value="ADH_SHORT"/>
    <property type="match status" value="1"/>
</dbReference>
<dbReference type="SUPFAM" id="SSF51735">
    <property type="entry name" value="NAD(P)-binding Rossmann-fold domains"/>
    <property type="match status" value="1"/>
</dbReference>
<evidence type="ECO:0000313" key="4">
    <source>
        <dbReference type="EMBL" id="CAP12610.1"/>
    </source>
</evidence>
<dbReference type="PANTHER" id="PTHR24321">
    <property type="entry name" value="DEHYDROGENASES, SHORT CHAIN"/>
    <property type="match status" value="1"/>
</dbReference>
<protein>
    <submittedName>
        <fullName evidence="4">Dehydrogenase</fullName>
    </submittedName>
</protein>
<feature type="domain" description="Ketoreductase" evidence="3">
    <location>
        <begin position="14"/>
        <end position="200"/>
    </location>
</feature>
<keyword evidence="2" id="KW-0560">Oxidoreductase</keyword>